<organism evidence="2 3">
    <name type="scientific">Acropora cervicornis</name>
    <name type="common">Staghorn coral</name>
    <dbReference type="NCBI Taxonomy" id="6130"/>
    <lineage>
        <taxon>Eukaryota</taxon>
        <taxon>Metazoa</taxon>
        <taxon>Cnidaria</taxon>
        <taxon>Anthozoa</taxon>
        <taxon>Hexacorallia</taxon>
        <taxon>Scleractinia</taxon>
        <taxon>Astrocoeniina</taxon>
        <taxon>Acroporidae</taxon>
        <taxon>Acropora</taxon>
    </lineage>
</organism>
<reference evidence="2" key="2">
    <citation type="journal article" date="2023" name="Science">
        <title>Genomic signatures of disease resistance in endangered staghorn corals.</title>
        <authorList>
            <person name="Vollmer S.V."/>
            <person name="Selwyn J.D."/>
            <person name="Despard B.A."/>
            <person name="Roesel C.L."/>
        </authorList>
    </citation>
    <scope>NUCLEOTIDE SEQUENCE</scope>
    <source>
        <strain evidence="2">K2</strain>
    </source>
</reference>
<dbReference type="EMBL" id="JARQWQ010000009">
    <property type="protein sequence ID" value="KAK2569804.1"/>
    <property type="molecule type" value="Genomic_DNA"/>
</dbReference>
<gene>
    <name evidence="2" type="ORF">P5673_005653</name>
</gene>
<feature type="domain" description="UspA" evidence="1">
    <location>
        <begin position="9"/>
        <end position="143"/>
    </location>
</feature>
<evidence type="ECO:0000313" key="2">
    <source>
        <dbReference type="EMBL" id="KAK2569804.1"/>
    </source>
</evidence>
<accession>A0AAD9QYF0</accession>
<dbReference type="CDD" id="cd23659">
    <property type="entry name" value="USP_At3g01520-like"/>
    <property type="match status" value="2"/>
</dbReference>
<name>A0AAD9QYF0_ACRCE</name>
<dbReference type="InterPro" id="IPR006015">
    <property type="entry name" value="Universal_stress_UspA"/>
</dbReference>
<dbReference type="InterPro" id="IPR006016">
    <property type="entry name" value="UspA"/>
</dbReference>
<evidence type="ECO:0000259" key="1">
    <source>
        <dbReference type="Pfam" id="PF00582"/>
    </source>
</evidence>
<reference evidence="2" key="1">
    <citation type="journal article" date="2023" name="G3 (Bethesda)">
        <title>Whole genome assembly and annotation of the endangered Caribbean coral Acropora cervicornis.</title>
        <authorList>
            <person name="Selwyn J.D."/>
            <person name="Vollmer S.V."/>
        </authorList>
    </citation>
    <scope>NUCLEOTIDE SEQUENCE</scope>
    <source>
        <strain evidence="2">K2</strain>
    </source>
</reference>
<dbReference type="AlphaFoldDB" id="A0AAD9QYF0"/>
<dbReference type="Proteomes" id="UP001249851">
    <property type="component" value="Unassembled WGS sequence"/>
</dbReference>
<protein>
    <submittedName>
        <fullName evidence="2">Universal stress protein YxiE</fullName>
    </submittedName>
</protein>
<dbReference type="PRINTS" id="PR01438">
    <property type="entry name" value="UNVRSLSTRESS"/>
</dbReference>
<comment type="caution">
    <text evidence="2">The sequence shown here is derived from an EMBL/GenBank/DDBJ whole genome shotgun (WGS) entry which is preliminary data.</text>
</comment>
<evidence type="ECO:0000313" key="3">
    <source>
        <dbReference type="Proteomes" id="UP001249851"/>
    </source>
</evidence>
<dbReference type="SUPFAM" id="SSF52402">
    <property type="entry name" value="Adenine nucleotide alpha hydrolases-like"/>
    <property type="match status" value="2"/>
</dbReference>
<feature type="domain" description="UspA" evidence="1">
    <location>
        <begin position="155"/>
        <end position="290"/>
    </location>
</feature>
<dbReference type="PANTHER" id="PTHR46989">
    <property type="entry name" value="USP DOMAIN-CONTAINING PROTEIN"/>
    <property type="match status" value="1"/>
</dbReference>
<dbReference type="Gene3D" id="3.40.50.620">
    <property type="entry name" value="HUPs"/>
    <property type="match status" value="2"/>
</dbReference>
<sequence length="293" mass="33165">MAGKSCHSKSVLVPIDHRENCIRAFDWYLENYGSEDQRLVLLHVYSSLENVEQCASDNDSDEVTDIRDDDMKKIFKAAKQQAKAMLEPFEDKCKKRKISFKTRIEFGSPGEAICEVARDEQVTCILLGNRGLGAFRRRILGSAVASYGMPETNTRRVLVAIDGSKYSEKAFDWYANRFRQACDQVVFLHVFEADITPPPTFAHSLSLPTKKEWELKLHKAETKAKEMLAKFEKKCIELEVGQVICTAAKEKKVELIVLGNRGLGTIRRTVFGTVCDYVTQCMPVPVLMVPTED</sequence>
<dbReference type="PANTHER" id="PTHR46989:SF3">
    <property type="entry name" value="USPA DOMAIN-CONTAINING PROTEIN"/>
    <property type="match status" value="1"/>
</dbReference>
<dbReference type="Pfam" id="PF00582">
    <property type="entry name" value="Usp"/>
    <property type="match status" value="2"/>
</dbReference>
<proteinExistence type="predicted"/>
<dbReference type="InterPro" id="IPR014729">
    <property type="entry name" value="Rossmann-like_a/b/a_fold"/>
</dbReference>
<keyword evidence="3" id="KW-1185">Reference proteome</keyword>